<name>A0A1W1BR32_9ZZZZ</name>
<feature type="transmembrane region" description="Helical" evidence="1">
    <location>
        <begin position="227"/>
        <end position="256"/>
    </location>
</feature>
<protein>
    <submittedName>
        <fullName evidence="2">Uncharacterized protein</fullName>
    </submittedName>
</protein>
<proteinExistence type="predicted"/>
<feature type="transmembrane region" description="Helical" evidence="1">
    <location>
        <begin position="31"/>
        <end position="48"/>
    </location>
</feature>
<sequence>MLRYIKTYIASILFIYLILFGWIGSYQINCTATLFLVVVLLIISYSFIELKMQERLCFRDCFLKDSSIFAKMLSSKWLVTIIYIIISIIMTISAVTSSIYIDSKIWLYIFTLHTIFVIMLLRGFDYLLYGSIKDSHRGLIAREWTINISSIVLILVTIYIYYNGYEPTYLESGLEESIINASNEVSSNCILMESILKIEREIDALFWWVITNSSEHIESSLLKLGAWLLFLLFNSLAILGINRFIVQVVYMIDIIFKEKRSER</sequence>
<dbReference type="AlphaFoldDB" id="A0A1W1BR32"/>
<organism evidence="2">
    <name type="scientific">hydrothermal vent metagenome</name>
    <dbReference type="NCBI Taxonomy" id="652676"/>
    <lineage>
        <taxon>unclassified sequences</taxon>
        <taxon>metagenomes</taxon>
        <taxon>ecological metagenomes</taxon>
    </lineage>
</organism>
<feature type="transmembrane region" description="Helical" evidence="1">
    <location>
        <begin position="144"/>
        <end position="162"/>
    </location>
</feature>
<keyword evidence="1" id="KW-0812">Transmembrane</keyword>
<keyword evidence="1" id="KW-1133">Transmembrane helix</keyword>
<evidence type="ECO:0000313" key="2">
    <source>
        <dbReference type="EMBL" id="SFV55986.1"/>
    </source>
</evidence>
<feature type="transmembrane region" description="Helical" evidence="1">
    <location>
        <begin position="105"/>
        <end position="124"/>
    </location>
</feature>
<keyword evidence="1" id="KW-0472">Membrane</keyword>
<evidence type="ECO:0000256" key="1">
    <source>
        <dbReference type="SAM" id="Phobius"/>
    </source>
</evidence>
<feature type="transmembrane region" description="Helical" evidence="1">
    <location>
        <begin position="7"/>
        <end position="25"/>
    </location>
</feature>
<feature type="transmembrane region" description="Helical" evidence="1">
    <location>
        <begin position="77"/>
        <end position="99"/>
    </location>
</feature>
<gene>
    <name evidence="2" type="ORF">MNB_SV-6-1634</name>
</gene>
<reference evidence="2" key="1">
    <citation type="submission" date="2016-10" db="EMBL/GenBank/DDBJ databases">
        <authorList>
            <person name="de Groot N.N."/>
        </authorList>
    </citation>
    <scope>NUCLEOTIDE SEQUENCE</scope>
</reference>
<dbReference type="EMBL" id="FPHC01000039">
    <property type="protein sequence ID" value="SFV55986.1"/>
    <property type="molecule type" value="Genomic_DNA"/>
</dbReference>
<accession>A0A1W1BR32</accession>